<reference evidence="2 3" key="1">
    <citation type="submission" date="2017-05" db="EMBL/GenBank/DDBJ databases">
        <title>Comparative genomic and metabolic analysis of manganese-oxidizing mechanisms in Celeribater manganoxidans DY25T: its adaption to the environment of polymetallic nodule.</title>
        <authorList>
            <person name="Wang X."/>
        </authorList>
    </citation>
    <scope>NUCLEOTIDE SEQUENCE [LARGE SCALE GENOMIC DNA]</scope>
    <source>
        <strain evidence="2 3">DY25</strain>
    </source>
</reference>
<dbReference type="SUPFAM" id="SSF50346">
    <property type="entry name" value="PRC-barrel domain"/>
    <property type="match status" value="1"/>
</dbReference>
<evidence type="ECO:0000313" key="3">
    <source>
        <dbReference type="Proteomes" id="UP000219050"/>
    </source>
</evidence>
<dbReference type="Gene3D" id="2.30.30.240">
    <property type="entry name" value="PRC-barrel domain"/>
    <property type="match status" value="1"/>
</dbReference>
<dbReference type="InterPro" id="IPR011033">
    <property type="entry name" value="PRC_barrel-like_sf"/>
</dbReference>
<dbReference type="RefSeq" id="WP_088663014.1">
    <property type="nucleotide sequence ID" value="NZ_CP021404.1"/>
</dbReference>
<feature type="domain" description="PRC-barrel" evidence="1">
    <location>
        <begin position="10"/>
        <end position="87"/>
    </location>
</feature>
<dbReference type="KEGG" id="cmag:CBW24_00990"/>
<name>A0A291LVG2_9RHOB</name>
<gene>
    <name evidence="2" type="ORF">CBW24_00990</name>
</gene>
<dbReference type="PANTHER" id="PTHR36505:SF1">
    <property type="entry name" value="BLR1072 PROTEIN"/>
    <property type="match status" value="1"/>
</dbReference>
<dbReference type="Pfam" id="PF05239">
    <property type="entry name" value="PRC"/>
    <property type="match status" value="1"/>
</dbReference>
<keyword evidence="3" id="KW-1185">Reference proteome</keyword>
<organism evidence="2 3">
    <name type="scientific">Pacificitalea manganoxidans</name>
    <dbReference type="NCBI Taxonomy" id="1411902"/>
    <lineage>
        <taxon>Bacteria</taxon>
        <taxon>Pseudomonadati</taxon>
        <taxon>Pseudomonadota</taxon>
        <taxon>Alphaproteobacteria</taxon>
        <taxon>Rhodobacterales</taxon>
        <taxon>Paracoccaceae</taxon>
        <taxon>Pacificitalea</taxon>
    </lineage>
</organism>
<dbReference type="EMBL" id="CP021404">
    <property type="protein sequence ID" value="ATI40726.1"/>
    <property type="molecule type" value="Genomic_DNA"/>
</dbReference>
<dbReference type="AlphaFoldDB" id="A0A291LVG2"/>
<proteinExistence type="predicted"/>
<dbReference type="OrthoDB" id="7274881at2"/>
<evidence type="ECO:0000313" key="2">
    <source>
        <dbReference type="EMBL" id="ATI40726.1"/>
    </source>
</evidence>
<dbReference type="Proteomes" id="UP000219050">
    <property type="component" value="Chromosome"/>
</dbReference>
<dbReference type="InterPro" id="IPR027275">
    <property type="entry name" value="PRC-brl_dom"/>
</dbReference>
<accession>A0A291LVG2</accession>
<sequence>MLDHDRNHNLIASTEVNGTRVYGRDGTHVGDIDHLIIDKKSGKIVYAIMSFGGFLGLGEEYHPIPWAALSYDTGKAGFVTDITEDQLKSAPPRNDDWYHDRRWEEQTLAHYGVPFYWI</sequence>
<dbReference type="PANTHER" id="PTHR36505">
    <property type="entry name" value="BLR1072 PROTEIN"/>
    <property type="match status" value="1"/>
</dbReference>
<evidence type="ECO:0000259" key="1">
    <source>
        <dbReference type="Pfam" id="PF05239"/>
    </source>
</evidence>
<protein>
    <submittedName>
        <fullName evidence="2">Photosystem reaction center subunit H</fullName>
    </submittedName>
</protein>